<keyword evidence="2" id="KW-1185">Reference proteome</keyword>
<dbReference type="AlphaFoldDB" id="A0A1Z4BUM6"/>
<sequence>MWSLYSPDHCGVRIKTSVQALEYVLLDFLNQKSFLNTSLTDSDKHIVFASEAGVYPVSYTSLPNLLKKINRKIKVFERFKARYKQSNPELPGLTEIPRRYYEREKQRNLISNTKTCLIKDSSFEHEYEIRALVRLAETKFDKLTLELKKIAEDPKDERHHSLKNHFTEFFGLVKITQLPRFEFAHCSGDFVTAVTIDPRCPSHKRHFMEKWFREKNIPIEDSYCFGYIPDSFSIFPKS</sequence>
<accession>A0A1Z4BUM6</accession>
<evidence type="ECO:0000313" key="1">
    <source>
        <dbReference type="EMBL" id="ASF45016.1"/>
    </source>
</evidence>
<protein>
    <recommendedName>
        <fullName evidence="3">DUF2971 domain-containing protein</fullName>
    </recommendedName>
</protein>
<name>A0A1Z4BUM6_9GAMM</name>
<dbReference type="Proteomes" id="UP000197019">
    <property type="component" value="Chromosome"/>
</dbReference>
<organism evidence="1 2">
    <name type="scientific">Methylovulum psychrotolerans</name>
    <dbReference type="NCBI Taxonomy" id="1704499"/>
    <lineage>
        <taxon>Bacteria</taxon>
        <taxon>Pseudomonadati</taxon>
        <taxon>Pseudomonadota</taxon>
        <taxon>Gammaproteobacteria</taxon>
        <taxon>Methylococcales</taxon>
        <taxon>Methylococcaceae</taxon>
        <taxon>Methylovulum</taxon>
    </lineage>
</organism>
<evidence type="ECO:0008006" key="3">
    <source>
        <dbReference type="Google" id="ProtNLM"/>
    </source>
</evidence>
<reference evidence="1 2" key="1">
    <citation type="submission" date="2017-06" db="EMBL/GenBank/DDBJ databases">
        <title>Genome Sequencing of the methanotroph Methylovulum psychrotolerants str. HV10-M2 isolated from a high-altitude environment.</title>
        <authorList>
            <person name="Mateos-Rivera A."/>
        </authorList>
    </citation>
    <scope>NUCLEOTIDE SEQUENCE [LARGE SCALE GENOMIC DNA]</scope>
    <source>
        <strain evidence="1 2">HV10_M2</strain>
    </source>
</reference>
<gene>
    <name evidence="1" type="ORF">CEK71_02460</name>
</gene>
<dbReference type="EMBL" id="CP022129">
    <property type="protein sequence ID" value="ASF45016.1"/>
    <property type="molecule type" value="Genomic_DNA"/>
</dbReference>
<proteinExistence type="predicted"/>
<dbReference type="InterPro" id="IPR021352">
    <property type="entry name" value="DUF2971"/>
</dbReference>
<dbReference type="KEGG" id="mpsy:CEK71_02460"/>
<dbReference type="Pfam" id="PF11185">
    <property type="entry name" value="DUF2971"/>
    <property type="match status" value="1"/>
</dbReference>
<evidence type="ECO:0000313" key="2">
    <source>
        <dbReference type="Proteomes" id="UP000197019"/>
    </source>
</evidence>